<keyword evidence="3" id="KW-0808">Transferase</keyword>
<name>A0ABT2Q895_9EURY</name>
<evidence type="ECO:0000256" key="1">
    <source>
        <dbReference type="ARBA" id="ARBA00011900"/>
    </source>
</evidence>
<feature type="domain" description="Type II methyltransferase M.TaqI-like" evidence="6">
    <location>
        <begin position="484"/>
        <end position="664"/>
    </location>
</feature>
<protein>
    <recommendedName>
        <fullName evidence="1">site-specific DNA-methyltransferase (adenine-specific)</fullName>
        <ecNumber evidence="1">2.1.1.72</ecNumber>
    </recommendedName>
</protein>
<evidence type="ECO:0000256" key="5">
    <source>
        <dbReference type="ARBA" id="ARBA00047942"/>
    </source>
</evidence>
<accession>A0ABT2Q895</accession>
<keyword evidence="8" id="KW-1185">Reference proteome</keyword>
<comment type="catalytic activity">
    <reaction evidence="5">
        <text>a 2'-deoxyadenosine in DNA + S-adenosyl-L-methionine = an N(6)-methyl-2'-deoxyadenosine in DNA + S-adenosyl-L-homocysteine + H(+)</text>
        <dbReference type="Rhea" id="RHEA:15197"/>
        <dbReference type="Rhea" id="RHEA-COMP:12418"/>
        <dbReference type="Rhea" id="RHEA-COMP:12419"/>
        <dbReference type="ChEBI" id="CHEBI:15378"/>
        <dbReference type="ChEBI" id="CHEBI:57856"/>
        <dbReference type="ChEBI" id="CHEBI:59789"/>
        <dbReference type="ChEBI" id="CHEBI:90615"/>
        <dbReference type="ChEBI" id="CHEBI:90616"/>
        <dbReference type="EC" id="2.1.1.72"/>
    </reaction>
</comment>
<dbReference type="EMBL" id="JAOPKB010000001">
    <property type="protein sequence ID" value="MCU4971148.1"/>
    <property type="molecule type" value="Genomic_DNA"/>
</dbReference>
<evidence type="ECO:0000259" key="6">
    <source>
        <dbReference type="Pfam" id="PF07669"/>
    </source>
</evidence>
<dbReference type="GO" id="GO:0008168">
    <property type="term" value="F:methyltransferase activity"/>
    <property type="evidence" value="ECO:0007669"/>
    <property type="project" value="UniProtKB-KW"/>
</dbReference>
<organism evidence="7 8">
    <name type="scientific">Natronoglomus mannanivorans</name>
    <dbReference type="NCBI Taxonomy" id="2979990"/>
    <lineage>
        <taxon>Archaea</taxon>
        <taxon>Methanobacteriati</taxon>
        <taxon>Methanobacteriota</taxon>
        <taxon>Stenosarchaea group</taxon>
        <taxon>Halobacteria</taxon>
        <taxon>Halobacteriales</taxon>
        <taxon>Natrialbaceae</taxon>
        <taxon>Natronoglomus</taxon>
    </lineage>
</organism>
<keyword evidence="2 7" id="KW-0489">Methyltransferase</keyword>
<dbReference type="InterPro" id="IPR011639">
    <property type="entry name" value="MethylTrfase_TaqI-like_dom"/>
</dbReference>
<dbReference type="PANTHER" id="PTHR33841">
    <property type="entry name" value="DNA METHYLTRANSFERASE YEEA-RELATED"/>
    <property type="match status" value="1"/>
</dbReference>
<evidence type="ECO:0000313" key="8">
    <source>
        <dbReference type="Proteomes" id="UP001320972"/>
    </source>
</evidence>
<dbReference type="EC" id="2.1.1.72" evidence="1"/>
<gene>
    <name evidence="7" type="ORF">OB955_00145</name>
</gene>
<reference evidence="7 8" key="1">
    <citation type="submission" date="2022-09" db="EMBL/GenBank/DDBJ databases">
        <title>Enrichment on poylsaccharides allowed isolation of novel metabolic and taxonomic groups of Haloarchaea.</title>
        <authorList>
            <person name="Sorokin D.Y."/>
            <person name="Elcheninov A.G."/>
            <person name="Khizhniak T.V."/>
            <person name="Kolganova T.V."/>
            <person name="Kublanov I.V."/>
        </authorList>
    </citation>
    <scope>NUCLEOTIDE SEQUENCE [LARGE SCALE GENOMIC DNA]</scope>
    <source>
        <strain evidence="7 8">AArc-m2/3/4</strain>
    </source>
</reference>
<dbReference type="Gene3D" id="3.40.50.150">
    <property type="entry name" value="Vaccinia Virus protein VP39"/>
    <property type="match status" value="1"/>
</dbReference>
<proteinExistence type="predicted"/>
<evidence type="ECO:0000256" key="2">
    <source>
        <dbReference type="ARBA" id="ARBA00022603"/>
    </source>
</evidence>
<dbReference type="InterPro" id="IPR002052">
    <property type="entry name" value="DNA_methylase_N6_adenine_CS"/>
</dbReference>
<evidence type="ECO:0000256" key="4">
    <source>
        <dbReference type="ARBA" id="ARBA00022691"/>
    </source>
</evidence>
<dbReference type="RefSeq" id="WP_338006651.1">
    <property type="nucleotide sequence ID" value="NZ_JAOPKB010000001.1"/>
</dbReference>
<dbReference type="InterPro" id="IPR050953">
    <property type="entry name" value="N4_N6_ade-DNA_methylase"/>
</dbReference>
<dbReference type="PROSITE" id="PS00092">
    <property type="entry name" value="N6_MTASE"/>
    <property type="match status" value="1"/>
</dbReference>
<dbReference type="PANTHER" id="PTHR33841:SF1">
    <property type="entry name" value="DNA METHYLTRANSFERASE A"/>
    <property type="match status" value="1"/>
</dbReference>
<dbReference type="Pfam" id="PF07669">
    <property type="entry name" value="Eco57I"/>
    <property type="match status" value="2"/>
</dbReference>
<comment type="caution">
    <text evidence="7">The sequence shown here is derived from an EMBL/GenBank/DDBJ whole genome shotgun (WGS) entry which is preliminary data.</text>
</comment>
<dbReference type="SUPFAM" id="SSF53335">
    <property type="entry name" value="S-adenosyl-L-methionine-dependent methyltransferases"/>
    <property type="match status" value="1"/>
</dbReference>
<feature type="domain" description="Type II methyltransferase M.TaqI-like" evidence="6">
    <location>
        <begin position="729"/>
        <end position="793"/>
    </location>
</feature>
<dbReference type="InterPro" id="IPR029063">
    <property type="entry name" value="SAM-dependent_MTases_sf"/>
</dbReference>
<dbReference type="Proteomes" id="UP001320972">
    <property type="component" value="Unassembled WGS sequence"/>
</dbReference>
<dbReference type="GO" id="GO:0032259">
    <property type="term" value="P:methylation"/>
    <property type="evidence" value="ECO:0007669"/>
    <property type="project" value="UniProtKB-KW"/>
</dbReference>
<evidence type="ECO:0000313" key="7">
    <source>
        <dbReference type="EMBL" id="MCU4971148.1"/>
    </source>
</evidence>
<evidence type="ECO:0000256" key="3">
    <source>
        <dbReference type="ARBA" id="ARBA00022679"/>
    </source>
</evidence>
<keyword evidence="4" id="KW-0949">S-adenosyl-L-methionine</keyword>
<sequence length="1211" mass="138777">MTLQQITASDVAAWDSLQDIADSFEKRGLKPRPNLGDDHELVLQLADDEFIVLVKAGLGESATDFKPEDTDRRHTNLVATNDFEEFTFITRVRSFGQQHGQIKHQKLSFSKSQFTSDSGEKNTILQKLNEIEYGSTAAIYGDLYDTQQIVREFYEEFEQLRTKLVQDVSGIPDDRGDAKQRYVQVTLDRMIFLYFIQEKRLLDRNPDYLHKHHEDTAADGDDVYDEFYEPLFFDLLAEGKRDPEFGSLPYLNGGLFTTNPVEEEFSDAKLGNSPEETNDIFGRILDFLSGWNWNVDERLDIVDPKNLSPAVLGHIFEQTVNQKEMGAYYTPEEITGFMARRSIHPYLLDQLNETVGSEYEEIDDVFALSEANAGTTSEEIVADGGTITQQGPTGDVQTEHVETLYFDVLQEARVLDPAVGSGAFLLAAQDILLDIYLQCLEYFEQIEAEGQSWELSSRTRDELEDVQDRKGGKTLYAKREIILNNLYGVDIDDGAVEICKLRLWLSMVADIEDEPNEVEPLPNIDFNIRQGNSLIGFTEVVEVANDDGDAALTNYGGGAGTGVKEMYEDVIDAIERHQNATSAKEATNARRLAESRIDSHTEALDEKILNQFQEAGIDEVNIEDIREYHPFHWVLEFAPVYRDGGFDIIIGNPPWDVITVDRDHFFPRYDEQFRTRPPKEKDEMQEKLLENPQIEAKWEEFQHDMELKADYYNASTQYELQSPTIGGKTVATENELSLFFFERTTQLAGSDSYVSLIMPGSFFLGATGKDLRQYLIDQTSLEHFIQFQNKQIFEALDDRYRFSISAFKNSGSTNVVSGIFSNGDVSILNRFDREAIEIPVEVMKHYSPESRIFPYFRSQRLIDSLSKITQHPPIGEQVEDTWFASLYMKELDRATDSDRLIEDRENGDYPIYEGKNIHQFAYDNELAENLSPVSLWGVSEDTPEKSAKHRARMKNFRSRDPNTSLKKAIYNKFDGTGSQKGFVNNLLDQHGRRELSPEDVLLDCNEYRIGIRNIARADDERTLIASVLPKDIITVHTICTIRPYIVNPSEDDLSNYPMHSAYERAFTDKELFVVVGLLNSIPFDYLMRTKVDSHIVQYKFNESQLPRLTDGDNWFHYISDRAARLNCYGDEFAEMRERLGGIEPVTEDDTRRELQAEIDAASLHAYGLNREEAEFMLSDFHRVENPRLMDEPYFEMVLDKYDELIEIGPCE</sequence>